<name>A0A0J9VRP6_FUSO4</name>
<dbReference type="VEuPathDB" id="FungiDB:FOXG_20871"/>
<proteinExistence type="predicted"/>
<dbReference type="EMBL" id="DS231713">
    <property type="protein sequence ID" value="KNB13664.1"/>
    <property type="molecule type" value="Genomic_DNA"/>
</dbReference>
<evidence type="ECO:0000313" key="1">
    <source>
        <dbReference type="EMBL" id="KNB13664.1"/>
    </source>
</evidence>
<dbReference type="Proteomes" id="UP000009097">
    <property type="component" value="Unassembled WGS sequence"/>
</dbReference>
<dbReference type="AlphaFoldDB" id="A0A0J9VRP6"/>
<dbReference type="VEuPathDB" id="FungiDB:FOXG_21425"/>
<dbReference type="GeneID" id="28962131"/>
<evidence type="ECO:0000313" key="3">
    <source>
        <dbReference type="Proteomes" id="UP000009097"/>
    </source>
</evidence>
<dbReference type="RefSeq" id="XP_018251709.1">
    <property type="nucleotide sequence ID" value="XM_018401189.1"/>
</dbReference>
<dbReference type="KEGG" id="fox:FOXG_21425"/>
<organism evidence="1 3">
    <name type="scientific">Fusarium oxysporum f. sp. lycopersici (strain 4287 / CBS 123668 / FGSC 9935 / NRRL 34936)</name>
    <name type="common">Fusarium vascular wilt of tomato</name>
    <dbReference type="NCBI Taxonomy" id="426428"/>
    <lineage>
        <taxon>Eukaryota</taxon>
        <taxon>Fungi</taxon>
        <taxon>Dikarya</taxon>
        <taxon>Ascomycota</taxon>
        <taxon>Pezizomycotina</taxon>
        <taxon>Sordariomycetes</taxon>
        <taxon>Hypocreomycetidae</taxon>
        <taxon>Hypocreales</taxon>
        <taxon>Nectriaceae</taxon>
        <taxon>Fusarium</taxon>
        <taxon>Fusarium oxysporum species complex</taxon>
    </lineage>
</organism>
<reference evidence="1" key="1">
    <citation type="submission" date="2007-04" db="EMBL/GenBank/DDBJ databases">
        <authorList>
            <consortium name="The Broad Institute Genome Sequencing Platform"/>
            <person name="Birren B."/>
            <person name="Lander E."/>
            <person name="Galagan J."/>
            <person name="Nusbaum C."/>
            <person name="Devon K."/>
            <person name="Ma L.-J."/>
            <person name="Jaffe D."/>
            <person name="Butler J."/>
            <person name="Alvarez P."/>
            <person name="Gnerre S."/>
            <person name="Grabherr M."/>
            <person name="Kleber M."/>
            <person name="Mauceli E."/>
            <person name="Brockman W."/>
            <person name="MacCallum I.A."/>
            <person name="Young S."/>
            <person name="LaButti K."/>
            <person name="DeCaprio D."/>
            <person name="Crawford M."/>
            <person name="Koehrsen M."/>
            <person name="Engels R."/>
            <person name="Montgomery P."/>
            <person name="Pearson M."/>
            <person name="Howarth C."/>
            <person name="Larson L."/>
            <person name="White J."/>
            <person name="O'Leary S."/>
            <person name="Kodira C."/>
            <person name="Zeng Q."/>
            <person name="Yandava C."/>
            <person name="Alvarado L."/>
            <person name="Kistler C."/>
            <person name="Shim W.-B."/>
            <person name="Kang S."/>
            <person name="Woloshuk C."/>
        </authorList>
    </citation>
    <scope>NUCLEOTIDE SEQUENCE</scope>
    <source>
        <strain evidence="1">4287</strain>
    </source>
</reference>
<accession>A0A0J9VRP6</accession>
<gene>
    <name evidence="1" type="ORF">FOXG_20871</name>
    <name evidence="2" type="ORF">FOXG_21425</name>
</gene>
<sequence length="71" mass="7834">MAGEEVDVRKSAQRATPHFCQSQAIWTKVEQTKQKGFVFLNGTCLDPALVITVAKWGHDVTINTCLANESN</sequence>
<dbReference type="GeneID" id="28961577"/>
<dbReference type="KEGG" id="fox:FOXG_20871"/>
<dbReference type="EMBL" id="DS231716">
    <property type="protein sequence ID" value="KNB15655.1"/>
    <property type="molecule type" value="Genomic_DNA"/>
</dbReference>
<evidence type="ECO:0000313" key="2">
    <source>
        <dbReference type="EMBL" id="KNB15655.1"/>
    </source>
</evidence>
<reference evidence="1" key="2">
    <citation type="journal article" date="2010" name="Nature">
        <title>Comparative genomics reveals mobile pathogenicity chromosomes in Fusarium.</title>
        <authorList>
            <person name="Ma L.J."/>
            <person name="van der Does H.C."/>
            <person name="Borkovich K.A."/>
            <person name="Coleman J.J."/>
            <person name="Daboussi M.J."/>
            <person name="Di Pietro A."/>
            <person name="Dufresne M."/>
            <person name="Freitag M."/>
            <person name="Grabherr M."/>
            <person name="Henrissat B."/>
            <person name="Houterman P.M."/>
            <person name="Kang S."/>
            <person name="Shim W.B."/>
            <person name="Woloshuk C."/>
            <person name="Xie X."/>
            <person name="Xu J.R."/>
            <person name="Antoniw J."/>
            <person name="Baker S.E."/>
            <person name="Bluhm B.H."/>
            <person name="Breakspear A."/>
            <person name="Brown D.W."/>
            <person name="Butchko R.A."/>
            <person name="Chapman S."/>
            <person name="Coulson R."/>
            <person name="Coutinho P.M."/>
            <person name="Danchin E.G."/>
            <person name="Diener A."/>
            <person name="Gale L.R."/>
            <person name="Gardiner D.M."/>
            <person name="Goff S."/>
            <person name="Hammond-Kosack K.E."/>
            <person name="Hilburn K."/>
            <person name="Hua-Van A."/>
            <person name="Jonkers W."/>
            <person name="Kazan K."/>
            <person name="Kodira C.D."/>
            <person name="Koehrsen M."/>
            <person name="Kumar L."/>
            <person name="Lee Y.H."/>
            <person name="Li L."/>
            <person name="Manners J.M."/>
            <person name="Miranda-Saavedra D."/>
            <person name="Mukherjee M."/>
            <person name="Park G."/>
            <person name="Park J."/>
            <person name="Park S.Y."/>
            <person name="Proctor R.H."/>
            <person name="Regev A."/>
            <person name="Ruiz-Roldan M.C."/>
            <person name="Sain D."/>
            <person name="Sakthikumar S."/>
            <person name="Sykes S."/>
            <person name="Schwartz D.C."/>
            <person name="Turgeon B.G."/>
            <person name="Wapinski I."/>
            <person name="Yoder O."/>
            <person name="Young S."/>
            <person name="Zeng Q."/>
            <person name="Zhou S."/>
            <person name="Galagan J."/>
            <person name="Cuomo C.A."/>
            <person name="Kistler H.C."/>
            <person name="Rep M."/>
        </authorList>
    </citation>
    <scope>NUCLEOTIDE SEQUENCE [LARGE SCALE GENOMIC DNA]</scope>
    <source>
        <strain evidence="1">4287</strain>
    </source>
</reference>
<dbReference type="RefSeq" id="XP_018253700.1">
    <property type="nucleotide sequence ID" value="XM_018401760.1"/>
</dbReference>
<protein>
    <submittedName>
        <fullName evidence="1">Uncharacterized protein</fullName>
    </submittedName>
</protein>